<accession>A0A918QNV4</accession>
<keyword evidence="2" id="KW-0812">Transmembrane</keyword>
<sequence length="114" mass="12261">METAQPQAGAVGKVFDLVEVITTFLPDWLEIPVLCAAGLLVAGVWAYSLRGRLAARRAARAVRPAPGTDGLRGSDYLGVYAPKPQPEPRPESQSESRQEPARPPGHHDRQVPAV</sequence>
<keyword evidence="2" id="KW-1133">Transmembrane helix</keyword>
<dbReference type="RefSeq" id="WP_190126931.1">
    <property type="nucleotide sequence ID" value="NZ_BMWG01000035.1"/>
</dbReference>
<protein>
    <submittedName>
        <fullName evidence="3">Uncharacterized protein</fullName>
    </submittedName>
</protein>
<comment type="caution">
    <text evidence="3">The sequence shown here is derived from an EMBL/GenBank/DDBJ whole genome shotgun (WGS) entry which is preliminary data.</text>
</comment>
<feature type="transmembrane region" description="Helical" evidence="2">
    <location>
        <begin position="28"/>
        <end position="47"/>
    </location>
</feature>
<reference evidence="3" key="1">
    <citation type="journal article" date="2014" name="Int. J. Syst. Evol. Microbiol.">
        <title>Complete genome sequence of Corynebacterium casei LMG S-19264T (=DSM 44701T), isolated from a smear-ripened cheese.</title>
        <authorList>
            <consortium name="US DOE Joint Genome Institute (JGI-PGF)"/>
            <person name="Walter F."/>
            <person name="Albersmeier A."/>
            <person name="Kalinowski J."/>
            <person name="Ruckert C."/>
        </authorList>
    </citation>
    <scope>NUCLEOTIDE SEQUENCE</scope>
    <source>
        <strain evidence="3">JCM 4988</strain>
    </source>
</reference>
<evidence type="ECO:0000313" key="3">
    <source>
        <dbReference type="EMBL" id="GGZ62802.1"/>
    </source>
</evidence>
<name>A0A918QNV4_9ACTN</name>
<evidence type="ECO:0000256" key="1">
    <source>
        <dbReference type="SAM" id="MobiDB-lite"/>
    </source>
</evidence>
<keyword evidence="2" id="KW-0472">Membrane</keyword>
<feature type="compositionally biased region" description="Basic and acidic residues" evidence="1">
    <location>
        <begin position="86"/>
        <end position="114"/>
    </location>
</feature>
<reference evidence="3" key="2">
    <citation type="submission" date="2020-09" db="EMBL/GenBank/DDBJ databases">
        <authorList>
            <person name="Sun Q."/>
            <person name="Ohkuma M."/>
        </authorList>
    </citation>
    <scope>NUCLEOTIDE SEQUENCE</scope>
    <source>
        <strain evidence="3">JCM 4988</strain>
    </source>
</reference>
<dbReference type="Proteomes" id="UP000630936">
    <property type="component" value="Unassembled WGS sequence"/>
</dbReference>
<proteinExistence type="predicted"/>
<dbReference type="AlphaFoldDB" id="A0A918QNV4"/>
<dbReference type="EMBL" id="BMWG01000035">
    <property type="protein sequence ID" value="GGZ62802.1"/>
    <property type="molecule type" value="Genomic_DNA"/>
</dbReference>
<evidence type="ECO:0000313" key="4">
    <source>
        <dbReference type="Proteomes" id="UP000630936"/>
    </source>
</evidence>
<feature type="region of interest" description="Disordered" evidence="1">
    <location>
        <begin position="58"/>
        <end position="114"/>
    </location>
</feature>
<organism evidence="3 4">
    <name type="scientific">Streptomyces inusitatus</name>
    <dbReference type="NCBI Taxonomy" id="68221"/>
    <lineage>
        <taxon>Bacteria</taxon>
        <taxon>Bacillati</taxon>
        <taxon>Actinomycetota</taxon>
        <taxon>Actinomycetes</taxon>
        <taxon>Kitasatosporales</taxon>
        <taxon>Streptomycetaceae</taxon>
        <taxon>Streptomyces</taxon>
    </lineage>
</organism>
<keyword evidence="4" id="KW-1185">Reference proteome</keyword>
<gene>
    <name evidence="3" type="ORF">GCM10010387_65330</name>
</gene>
<evidence type="ECO:0000256" key="2">
    <source>
        <dbReference type="SAM" id="Phobius"/>
    </source>
</evidence>